<dbReference type="InterPro" id="IPR003593">
    <property type="entry name" value="AAA+_ATPase"/>
</dbReference>
<dbReference type="GO" id="GO:0005524">
    <property type="term" value="F:ATP binding"/>
    <property type="evidence" value="ECO:0007669"/>
    <property type="project" value="UniProtKB-KW"/>
</dbReference>
<dbReference type="OrthoDB" id="9801987at2"/>
<name>A0A1S1V6T5_9FIRM</name>
<evidence type="ECO:0000256" key="3">
    <source>
        <dbReference type="ARBA" id="ARBA00022741"/>
    </source>
</evidence>
<dbReference type="PANTHER" id="PTHR42711:SF5">
    <property type="entry name" value="ABC TRANSPORTER ATP-BINDING PROTEIN NATA"/>
    <property type="match status" value="1"/>
</dbReference>
<dbReference type="RefSeq" id="WP_071063044.1">
    <property type="nucleotide sequence ID" value="NZ_MKIE01000004.1"/>
</dbReference>
<gene>
    <name evidence="6" type="primary">drrA_2</name>
    <name evidence="6" type="ORF">EUAN_14040</name>
</gene>
<evidence type="ECO:0000259" key="5">
    <source>
        <dbReference type="PROSITE" id="PS50893"/>
    </source>
</evidence>
<proteinExistence type="inferred from homology"/>
<dbReference type="STRING" id="39480.EUAN_14040"/>
<dbReference type="EMBL" id="MKIE01000004">
    <property type="protein sequence ID" value="OHW62333.1"/>
    <property type="molecule type" value="Genomic_DNA"/>
</dbReference>
<evidence type="ECO:0000256" key="4">
    <source>
        <dbReference type="ARBA" id="ARBA00022840"/>
    </source>
</evidence>
<dbReference type="SUPFAM" id="SSF52540">
    <property type="entry name" value="P-loop containing nucleoside triphosphate hydrolases"/>
    <property type="match status" value="1"/>
</dbReference>
<dbReference type="InterPro" id="IPR027417">
    <property type="entry name" value="P-loop_NTPase"/>
</dbReference>
<organism evidence="6 7">
    <name type="scientific">Andreesenia angusta</name>
    <dbReference type="NCBI Taxonomy" id="39480"/>
    <lineage>
        <taxon>Bacteria</taxon>
        <taxon>Bacillati</taxon>
        <taxon>Bacillota</taxon>
        <taxon>Tissierellia</taxon>
        <taxon>Tissierellales</taxon>
        <taxon>Gottschalkiaceae</taxon>
        <taxon>Andreesenia</taxon>
    </lineage>
</organism>
<keyword evidence="4 6" id="KW-0067">ATP-binding</keyword>
<comment type="similarity">
    <text evidence="1">Belongs to the ABC transporter superfamily.</text>
</comment>
<dbReference type="PROSITE" id="PS50893">
    <property type="entry name" value="ABC_TRANSPORTER_2"/>
    <property type="match status" value="1"/>
</dbReference>
<dbReference type="Pfam" id="PF00005">
    <property type="entry name" value="ABC_tran"/>
    <property type="match status" value="1"/>
</dbReference>
<evidence type="ECO:0000313" key="7">
    <source>
        <dbReference type="Proteomes" id="UP000180254"/>
    </source>
</evidence>
<reference evidence="6 7" key="1">
    <citation type="submission" date="2016-09" db="EMBL/GenBank/DDBJ databases">
        <title>Genome sequence of Eubacterium angustum.</title>
        <authorList>
            <person name="Poehlein A."/>
            <person name="Daniel R."/>
        </authorList>
    </citation>
    <scope>NUCLEOTIDE SEQUENCE [LARGE SCALE GENOMIC DNA]</scope>
    <source>
        <strain evidence="6 7">DSM 1989</strain>
    </source>
</reference>
<dbReference type="PANTHER" id="PTHR42711">
    <property type="entry name" value="ABC TRANSPORTER ATP-BINDING PROTEIN"/>
    <property type="match status" value="1"/>
</dbReference>
<comment type="caution">
    <text evidence="6">The sequence shown here is derived from an EMBL/GenBank/DDBJ whole genome shotgun (WGS) entry which is preliminary data.</text>
</comment>
<dbReference type="EC" id="3.6.3.-" evidence="6"/>
<dbReference type="Gene3D" id="3.40.50.300">
    <property type="entry name" value="P-loop containing nucleotide triphosphate hydrolases"/>
    <property type="match status" value="1"/>
</dbReference>
<keyword evidence="3" id="KW-0547">Nucleotide-binding</keyword>
<dbReference type="SMART" id="SM00382">
    <property type="entry name" value="AAA"/>
    <property type="match status" value="1"/>
</dbReference>
<accession>A0A1S1V6T5</accession>
<sequence>MKAIEVEGLSKNFGESRVLDSLTFSIPQGEIFGFLGPNGSGKTTAVRVINGILEKTEGRVNIHGIDVRENVAEAHRISGVMTETASSYENLTAWENLDFFGKLYSMEKSEISSRSEELLNTLGLYEHKDKKVKAYSTGMKKRMSLARALLHSPKVLFLDEPTSGLDPESARSVSHMIKRLAKEHGVTVFLCTHQLKYAEEICSLYGFLNKGRLIGFGTFEELLKEKNSGIHLNIRGDNLPSEYRGYLDEESGIYRLPISGDKEASGIVNAIVSAGGDIYEADQSHWSLEDLYFAYQGGEKK</sequence>
<evidence type="ECO:0000256" key="1">
    <source>
        <dbReference type="ARBA" id="ARBA00005417"/>
    </source>
</evidence>
<keyword evidence="2" id="KW-0813">Transport</keyword>
<dbReference type="InterPro" id="IPR050763">
    <property type="entry name" value="ABC_transporter_ATP-binding"/>
</dbReference>
<dbReference type="AlphaFoldDB" id="A0A1S1V6T5"/>
<keyword evidence="7" id="KW-1185">Reference proteome</keyword>
<evidence type="ECO:0000313" key="6">
    <source>
        <dbReference type="EMBL" id="OHW62333.1"/>
    </source>
</evidence>
<keyword evidence="6" id="KW-0378">Hydrolase</keyword>
<evidence type="ECO:0000256" key="2">
    <source>
        <dbReference type="ARBA" id="ARBA00022448"/>
    </source>
</evidence>
<feature type="domain" description="ABC transporter" evidence="5">
    <location>
        <begin position="4"/>
        <end position="235"/>
    </location>
</feature>
<dbReference type="GO" id="GO:0016887">
    <property type="term" value="F:ATP hydrolysis activity"/>
    <property type="evidence" value="ECO:0007669"/>
    <property type="project" value="InterPro"/>
</dbReference>
<dbReference type="Proteomes" id="UP000180254">
    <property type="component" value="Unassembled WGS sequence"/>
</dbReference>
<dbReference type="InterPro" id="IPR003439">
    <property type="entry name" value="ABC_transporter-like_ATP-bd"/>
</dbReference>
<protein>
    <submittedName>
        <fullName evidence="6">Daunorubicin/doxorubicin resistance ATP-binding protein DrrA</fullName>
        <ecNumber evidence="6">3.6.3.-</ecNumber>
    </submittedName>
</protein>